<dbReference type="Proteomes" id="UP000256540">
    <property type="component" value="Unassembled WGS sequence"/>
</dbReference>
<proteinExistence type="predicted"/>
<reference evidence="1 2" key="1">
    <citation type="submission" date="2018-11" db="EMBL/GenBank/DDBJ databases">
        <title>Draft genome sequences of proposed Pectobacterium aquaticum sp. nov. isolated in France from fresh water.</title>
        <authorList>
            <person name="Pedron J."/>
            <person name="Barny M.A."/>
        </authorList>
    </citation>
    <scope>NUCLEOTIDE SEQUENCE [LARGE SCALE GENOMIC DNA]</scope>
    <source>
        <strain evidence="1 2">A127-S21-F16</strain>
    </source>
</reference>
<organism evidence="1 2">
    <name type="scientific">Pectobacterium aquaticum</name>
    <dbReference type="NCBI Taxonomy" id="2204145"/>
    <lineage>
        <taxon>Bacteria</taxon>
        <taxon>Pseudomonadati</taxon>
        <taxon>Pseudomonadota</taxon>
        <taxon>Gammaproteobacteria</taxon>
        <taxon>Enterobacterales</taxon>
        <taxon>Pectobacteriaceae</taxon>
        <taxon>Pectobacterium</taxon>
    </lineage>
</organism>
<dbReference type="AlphaFoldDB" id="A0AA93ALE0"/>
<dbReference type="EMBL" id="QHJS02000033">
    <property type="protein sequence ID" value="RRO19177.1"/>
    <property type="molecule type" value="Genomic_DNA"/>
</dbReference>
<evidence type="ECO:0000313" key="1">
    <source>
        <dbReference type="EMBL" id="RRO19177.1"/>
    </source>
</evidence>
<accession>A0AA93ALE0</accession>
<comment type="caution">
    <text evidence="1">The sequence shown here is derived from an EMBL/GenBank/DDBJ whole genome shotgun (WGS) entry which is preliminary data.</text>
</comment>
<gene>
    <name evidence="1" type="ORF">DMB84_012235</name>
</gene>
<evidence type="ECO:0000313" key="2">
    <source>
        <dbReference type="Proteomes" id="UP000256540"/>
    </source>
</evidence>
<protein>
    <submittedName>
        <fullName evidence="1">Uncharacterized protein</fullName>
    </submittedName>
</protein>
<name>A0AA93ALE0_9GAMM</name>
<sequence length="155" mass="17561">MSPKASLSLLYKAVVAEVKESFPLFDADTSFDEENDIELVGGPYHVLYDAFYVMIYNAAKHGKPSGILSRKFDIINRNVIVTISSEIKDDTTEEFINAQLKITSESDIINAQQSEERSGIRKLHHLAYNDRNFSIQKINCENREVTVSVAYSLEH</sequence>